<evidence type="ECO:0000313" key="10">
    <source>
        <dbReference type="RefSeq" id="XP_022251638.1"/>
    </source>
</evidence>
<evidence type="ECO:0000259" key="6">
    <source>
        <dbReference type="Pfam" id="PF07773"/>
    </source>
</evidence>
<dbReference type="GeneID" id="106467747"/>
<keyword evidence="4" id="KW-0325">Glycoprotein</keyword>
<keyword evidence="2 5" id="KW-0732">Signal</keyword>
<dbReference type="PANTHER" id="PTHR14611">
    <property type="entry name" value="TECTONIC FAMILY MEMBER"/>
    <property type="match status" value="1"/>
</dbReference>
<dbReference type="Pfam" id="PF07773">
    <property type="entry name" value="TCTN_DUF1619"/>
    <property type="match status" value="2"/>
</dbReference>
<dbReference type="InterPro" id="IPR011677">
    <property type="entry name" value="TCTN1-3_dom"/>
</dbReference>
<dbReference type="RefSeq" id="XP_022251638.1">
    <property type="nucleotide sequence ID" value="XM_022395930.1"/>
</dbReference>
<dbReference type="RefSeq" id="XP_013783578.2">
    <property type="nucleotide sequence ID" value="XM_013928124.2"/>
</dbReference>
<evidence type="ECO:0000256" key="1">
    <source>
        <dbReference type="ARBA" id="ARBA00007633"/>
    </source>
</evidence>
<evidence type="ECO:0000256" key="3">
    <source>
        <dbReference type="ARBA" id="ARBA00022794"/>
    </source>
</evidence>
<evidence type="ECO:0000259" key="7">
    <source>
        <dbReference type="Pfam" id="PF25752"/>
    </source>
</evidence>
<feature type="signal peptide" evidence="5">
    <location>
        <begin position="1"/>
        <end position="22"/>
    </location>
</feature>
<feature type="domain" description="Tectonic-1-3" evidence="6">
    <location>
        <begin position="472"/>
        <end position="681"/>
    </location>
</feature>
<feature type="domain" description="Tectonic-1-3" evidence="6">
    <location>
        <begin position="272"/>
        <end position="460"/>
    </location>
</feature>
<evidence type="ECO:0000313" key="9">
    <source>
        <dbReference type="RefSeq" id="XP_013783578.2"/>
    </source>
</evidence>
<sequence length="734" mass="82668">MHKKIVCSVFLTFVVKFALLLAPDKSDIALNTTVEPFAETQPNQTVSLKEEKTLNNKSIIQEGKTKEALLGENETGIETNTRGSQVYFVNEEDANNSAATTEMPFLETEISYLLDTLSTVKEENVTSVDATYTSIAPKNNAPTREESSEIFLDDLCVCDLYVGVCDVNCCCDIDCSADDRKVFTECSKVWQSLDFRYCLQKEILYRNNTEYKLERTSSGIFCIVHDNLKKRHLYKDAKSVENIEEFKQLLPPNIYPWFSNSFEELVIFSSKEFMVGDPLWVVSVGVEQVNHWYLPGSLMSSFCDGSIPVKYMINHVSSCVRLVSKKCEQDLALTATTYYQKFYILKSLKLFLKEKDKINPNTTESKQVLCQETEACVPVIPTGHYHCWNIGGLPDECFFPAPYFNESSKVCHNVVTAVMFNIIHNGIHGISNASVSFEMASVQVGDTENLVSQKLEVSFRWETNNNVTFQRSGNPGYIVGEPVLAGHLDSVLDVSGLSHSVILLDSDRNNWFTILRSSANSRCDSLQSRLPIQFGEDMHSGCVLHLNSITLRTKGCQYIQKMVMLALVGDNPPEYVGKFGNSDRHDLNDWLRIQEEGKPTEEILELTPDGVCPNVVLGLNINVLFANMGSLASPQPIIIGVLFKFSEPKEVRVHCFGVYCSSVAKEWTQVVRVTTSVMFVDVSEQSVPHYVHPPVLEARLPHDFFYPFLSAGNDKQRQLPSILLFWLLLLLTSR</sequence>
<evidence type="ECO:0000313" key="11">
    <source>
        <dbReference type="RefSeq" id="XP_022251639.1"/>
    </source>
</evidence>
<keyword evidence="3" id="KW-0970">Cilium biogenesis/degradation</keyword>
<name>A0ABM1T6Y2_LIMPO</name>
<evidence type="ECO:0000256" key="4">
    <source>
        <dbReference type="ARBA" id="ARBA00023180"/>
    </source>
</evidence>
<dbReference type="RefSeq" id="XP_022251639.1">
    <property type="nucleotide sequence ID" value="XM_022395931.1"/>
</dbReference>
<evidence type="ECO:0000256" key="2">
    <source>
        <dbReference type="ARBA" id="ARBA00022729"/>
    </source>
</evidence>
<reference evidence="9 10" key="1">
    <citation type="submission" date="2025-05" db="UniProtKB">
        <authorList>
            <consortium name="RefSeq"/>
        </authorList>
    </citation>
    <scope>IDENTIFICATION</scope>
    <source>
        <tissue evidence="9 10">Muscle</tissue>
    </source>
</reference>
<feature type="domain" description="Tectonic-1-3 N-terminal" evidence="7">
    <location>
        <begin position="134"/>
        <end position="239"/>
    </location>
</feature>
<keyword evidence="8" id="KW-1185">Reference proteome</keyword>
<dbReference type="InterPro" id="IPR057724">
    <property type="entry name" value="TCTN1-3_N"/>
</dbReference>
<dbReference type="InterPro" id="IPR040354">
    <property type="entry name" value="TCTN1-3"/>
</dbReference>
<gene>
    <name evidence="9 10 11" type="primary">LOC106467747</name>
</gene>
<dbReference type="Proteomes" id="UP000694941">
    <property type="component" value="Unplaced"/>
</dbReference>
<dbReference type="Pfam" id="PF25752">
    <property type="entry name" value="DUF1619_N"/>
    <property type="match status" value="1"/>
</dbReference>
<evidence type="ECO:0000256" key="5">
    <source>
        <dbReference type="SAM" id="SignalP"/>
    </source>
</evidence>
<accession>A0ABM1T6Y2</accession>
<organism evidence="8 10">
    <name type="scientific">Limulus polyphemus</name>
    <name type="common">Atlantic horseshoe crab</name>
    <dbReference type="NCBI Taxonomy" id="6850"/>
    <lineage>
        <taxon>Eukaryota</taxon>
        <taxon>Metazoa</taxon>
        <taxon>Ecdysozoa</taxon>
        <taxon>Arthropoda</taxon>
        <taxon>Chelicerata</taxon>
        <taxon>Merostomata</taxon>
        <taxon>Xiphosura</taxon>
        <taxon>Limulidae</taxon>
        <taxon>Limulus</taxon>
    </lineage>
</organism>
<feature type="chain" id="PRO_5045023226" evidence="5">
    <location>
        <begin position="23"/>
        <end position="734"/>
    </location>
</feature>
<protein>
    <submittedName>
        <fullName evidence="9 10">Tectonic-1-like</fullName>
    </submittedName>
</protein>
<comment type="similarity">
    <text evidence="1">Belongs to the tectonic family.</text>
</comment>
<dbReference type="PANTHER" id="PTHR14611:SF2">
    <property type="entry name" value="TECTONIC"/>
    <property type="match status" value="1"/>
</dbReference>
<proteinExistence type="inferred from homology"/>
<evidence type="ECO:0000313" key="8">
    <source>
        <dbReference type="Proteomes" id="UP000694941"/>
    </source>
</evidence>